<keyword evidence="13 20" id="KW-0342">GTP-binding</keyword>
<dbReference type="SUPFAM" id="SSF52540">
    <property type="entry name" value="P-loop containing nucleoside triphosphate hydrolases"/>
    <property type="match status" value="1"/>
</dbReference>
<evidence type="ECO:0000256" key="5">
    <source>
        <dbReference type="ARBA" id="ARBA00007072"/>
    </source>
</evidence>
<evidence type="ECO:0000256" key="19">
    <source>
        <dbReference type="ARBA" id="ARBA00023326"/>
    </source>
</evidence>
<organism evidence="27 28">
    <name type="scientific">Vigna unguiculata</name>
    <name type="common">Cowpea</name>
    <dbReference type="NCBI Taxonomy" id="3917"/>
    <lineage>
        <taxon>Eukaryota</taxon>
        <taxon>Viridiplantae</taxon>
        <taxon>Streptophyta</taxon>
        <taxon>Embryophyta</taxon>
        <taxon>Tracheophyta</taxon>
        <taxon>Spermatophyta</taxon>
        <taxon>Magnoliopsida</taxon>
        <taxon>eudicotyledons</taxon>
        <taxon>Gunneridae</taxon>
        <taxon>Pentapetalae</taxon>
        <taxon>rosids</taxon>
        <taxon>fabids</taxon>
        <taxon>Fabales</taxon>
        <taxon>Fabaceae</taxon>
        <taxon>Papilionoideae</taxon>
        <taxon>50 kb inversion clade</taxon>
        <taxon>NPAAA clade</taxon>
        <taxon>indigoferoid/millettioid clade</taxon>
        <taxon>Phaseoleae</taxon>
        <taxon>Vigna</taxon>
    </lineage>
</organism>
<dbReference type="InterPro" id="IPR001701">
    <property type="entry name" value="Glyco_hydro_9"/>
</dbReference>
<gene>
    <name evidence="27" type="ORF">DEO72_LG11g3363</name>
</gene>
<evidence type="ECO:0000256" key="25">
    <source>
        <dbReference type="RuleBase" id="RU368109"/>
    </source>
</evidence>
<dbReference type="Proteomes" id="UP000501690">
    <property type="component" value="Linkage Group LG11"/>
</dbReference>
<evidence type="ECO:0000256" key="2">
    <source>
        <dbReference type="ARBA" id="ARBA00001946"/>
    </source>
</evidence>
<feature type="binding site" evidence="22">
    <location>
        <position position="222"/>
    </location>
    <ligand>
        <name>GTP</name>
        <dbReference type="ChEBI" id="CHEBI:37565"/>
    </ligand>
</feature>
<comment type="similarity">
    <text evidence="5 23 24">Belongs to the glycosyl hydrolase 9 (cellulase E) family.</text>
</comment>
<evidence type="ECO:0000256" key="1">
    <source>
        <dbReference type="ARBA" id="ARBA00000966"/>
    </source>
</evidence>
<keyword evidence="10 23" id="KW-0378">Hydrolase</keyword>
<evidence type="ECO:0000256" key="15">
    <source>
        <dbReference type="ARBA" id="ARBA00023224"/>
    </source>
</evidence>
<keyword evidence="16 23" id="KW-0119">Carbohydrate metabolism</keyword>
<dbReference type="GO" id="GO:0046872">
    <property type="term" value="F:metal ion binding"/>
    <property type="evidence" value="ECO:0007669"/>
    <property type="project" value="UniProtKB-UniRule"/>
</dbReference>
<dbReference type="PRINTS" id="PR01242">
    <property type="entry name" value="GPROTEINAPLT"/>
</dbReference>
<dbReference type="PROSITE" id="PS00592">
    <property type="entry name" value="GH9_2"/>
    <property type="match status" value="1"/>
</dbReference>
<dbReference type="GO" id="GO:0001664">
    <property type="term" value="F:G protein-coupled receptor binding"/>
    <property type="evidence" value="ECO:0007669"/>
    <property type="project" value="UniProtKB-UniRule"/>
</dbReference>
<dbReference type="GO" id="GO:0003924">
    <property type="term" value="F:GTPase activity"/>
    <property type="evidence" value="ECO:0007669"/>
    <property type="project" value="InterPro"/>
</dbReference>
<evidence type="ECO:0000256" key="16">
    <source>
        <dbReference type="ARBA" id="ARBA00023277"/>
    </source>
</evidence>
<evidence type="ECO:0000256" key="21">
    <source>
        <dbReference type="PIRSR" id="PIRSR601019-2"/>
    </source>
</evidence>
<keyword evidence="9 20" id="KW-0547">Nucleotide-binding</keyword>
<feature type="binding site" evidence="22">
    <location>
        <begin position="188"/>
        <end position="189"/>
    </location>
    <ligand>
        <name>GTP</name>
        <dbReference type="ChEBI" id="CHEBI:37565"/>
    </ligand>
</feature>
<reference evidence="27 28" key="1">
    <citation type="submission" date="2019-04" db="EMBL/GenBank/DDBJ databases">
        <title>An improved genome assembly and genetic linkage map for asparagus bean, Vigna unguiculata ssp. sesquipedialis.</title>
        <authorList>
            <person name="Xia Q."/>
            <person name="Zhang R."/>
            <person name="Dong Y."/>
        </authorList>
    </citation>
    <scope>NUCLEOTIDE SEQUENCE [LARGE SCALE GENOMIC DNA]</scope>
    <source>
        <tissue evidence="27">Leaf</tissue>
    </source>
</reference>
<comment type="subcellular location">
    <subcellularLocation>
        <location evidence="25">Cell membrane</location>
    </subcellularLocation>
</comment>
<proteinExistence type="inferred from homology"/>
<dbReference type="PANTHER" id="PTHR22298">
    <property type="entry name" value="ENDO-1,4-BETA-GLUCANASE"/>
    <property type="match status" value="1"/>
</dbReference>
<evidence type="ECO:0000256" key="24">
    <source>
        <dbReference type="RuleBase" id="RU361166"/>
    </source>
</evidence>
<evidence type="ECO:0000256" key="17">
    <source>
        <dbReference type="ARBA" id="ARBA00023288"/>
    </source>
</evidence>
<evidence type="ECO:0000313" key="27">
    <source>
        <dbReference type="EMBL" id="QCE16349.1"/>
    </source>
</evidence>
<dbReference type="Gene3D" id="1.50.10.10">
    <property type="match status" value="1"/>
</dbReference>
<dbReference type="FunFam" id="1.50.10.10:FF:000020">
    <property type="entry name" value="Endoglucanase"/>
    <property type="match status" value="1"/>
</dbReference>
<keyword evidence="25" id="KW-1003">Cell membrane</keyword>
<dbReference type="InterPro" id="IPR001019">
    <property type="entry name" value="Gprotein_alpha_su"/>
</dbReference>
<feature type="binding site" evidence="21">
    <location>
        <position position="194"/>
    </location>
    <ligand>
        <name>Mg(2+)</name>
        <dbReference type="ChEBI" id="CHEBI:18420"/>
    </ligand>
</feature>
<evidence type="ECO:0000256" key="13">
    <source>
        <dbReference type="ARBA" id="ARBA00023134"/>
    </source>
</evidence>
<evidence type="ECO:0000256" key="9">
    <source>
        <dbReference type="ARBA" id="ARBA00022741"/>
    </source>
</evidence>
<evidence type="ECO:0000256" key="3">
    <source>
        <dbReference type="ARBA" id="ARBA00003069"/>
    </source>
</evidence>
<dbReference type="GO" id="GO:0005525">
    <property type="term" value="F:GTP binding"/>
    <property type="evidence" value="ECO:0007669"/>
    <property type="project" value="UniProtKB-UniRule"/>
</dbReference>
<feature type="binding site" evidence="20">
    <location>
        <begin position="49"/>
        <end position="54"/>
    </location>
    <ligand>
        <name>GTP</name>
        <dbReference type="ChEBI" id="CHEBI:37565"/>
    </ligand>
</feature>
<evidence type="ECO:0000256" key="22">
    <source>
        <dbReference type="PIRSR" id="PIRSR602976-1"/>
    </source>
</evidence>
<keyword evidence="28" id="KW-1185">Reference proteome</keyword>
<dbReference type="EC" id="3.2.1.4" evidence="24"/>
<dbReference type="AlphaFoldDB" id="A0A4D6NUZ0"/>
<dbReference type="Pfam" id="PF00759">
    <property type="entry name" value="Glyco_hydro_9"/>
    <property type="match status" value="1"/>
</dbReference>
<feature type="binding site" evidence="21">
    <location>
        <position position="53"/>
    </location>
    <ligand>
        <name>Mg(2+)</name>
        <dbReference type="ChEBI" id="CHEBI:18420"/>
    </ligand>
</feature>
<evidence type="ECO:0000256" key="7">
    <source>
        <dbReference type="ARBA" id="ARBA00022707"/>
    </source>
</evidence>
<evidence type="ECO:0000256" key="4">
    <source>
        <dbReference type="ARBA" id="ARBA00005804"/>
    </source>
</evidence>
<keyword evidence="11 21" id="KW-0460">Magnesium</keyword>
<feature type="binding site" evidence="22">
    <location>
        <position position="163"/>
    </location>
    <ligand>
        <name>GTP</name>
        <dbReference type="ChEBI" id="CHEBI:37565"/>
    </ligand>
</feature>
<dbReference type="SUPFAM" id="SSF48208">
    <property type="entry name" value="Six-hairpin glycosidases"/>
    <property type="match status" value="1"/>
</dbReference>
<comment type="subunit">
    <text evidence="6 25">G proteins are composed of 3 units; alpha, beta and gamma. The alpha chain contains the guanine nucleotide binding site.</text>
</comment>
<keyword evidence="15 25" id="KW-0807">Transducer</keyword>
<dbReference type="InterPro" id="IPR008928">
    <property type="entry name" value="6-hairpin_glycosidase_sf"/>
</dbReference>
<dbReference type="Pfam" id="PF00503">
    <property type="entry name" value="G-alpha"/>
    <property type="match status" value="1"/>
</dbReference>
<dbReference type="FunFam" id="3.40.50.300:FF:000733">
    <property type="entry name" value="Guanine nucleotide-binding protein alpha-1 subunit"/>
    <property type="match status" value="1"/>
</dbReference>
<dbReference type="CDD" id="cd00066">
    <property type="entry name" value="G-alpha"/>
    <property type="match status" value="1"/>
</dbReference>
<feature type="domain" description="Glycoside hydrolase family 9" evidence="26">
    <location>
        <begin position="393"/>
        <end position="839"/>
    </location>
</feature>
<keyword evidence="8 21" id="KW-0479">Metal-binding</keyword>
<protein>
    <recommendedName>
        <fullName evidence="24 25">Multifunctional fusion protein</fullName>
    </recommendedName>
    <domain>
        <recommendedName>
            <fullName evidence="24">Endoglucanase</fullName>
            <ecNumber evidence="24">3.2.1.4</ecNumber>
        </recommendedName>
    </domain>
    <domain>
        <recommendedName>
            <fullName evidence="25">Guanine nucleotide-binding protein alpha subunit</fullName>
            <shortName evidence="25">GP-alpha</shortName>
        </recommendedName>
    </domain>
</protein>
<comment type="catalytic activity">
    <reaction evidence="1 24">
        <text>Endohydrolysis of (1-&gt;4)-beta-D-glucosidic linkages in cellulose, lichenin and cereal beta-D-glucans.</text>
        <dbReference type="EC" id="3.2.1.4"/>
    </reaction>
</comment>
<keyword evidence="18 23" id="KW-0326">Glycosidase</keyword>
<evidence type="ECO:0000256" key="20">
    <source>
        <dbReference type="PIRSR" id="PIRSR601019-1"/>
    </source>
</evidence>
<keyword evidence="12 24" id="KW-0136">Cellulose degradation</keyword>
<comment type="domain">
    <text evidence="25">The helical domain is required for self-activation.</text>
</comment>
<dbReference type="InterPro" id="IPR011025">
    <property type="entry name" value="GproteinA_insert"/>
</dbReference>
<feature type="binding site" evidence="20">
    <location>
        <begin position="219"/>
        <end position="223"/>
    </location>
    <ligand>
        <name>GTP</name>
        <dbReference type="ChEBI" id="CHEBI:37565"/>
    </ligand>
</feature>
<name>A0A4D6NUZ0_VIGUN</name>
<evidence type="ECO:0000256" key="12">
    <source>
        <dbReference type="ARBA" id="ARBA00023001"/>
    </source>
</evidence>
<feature type="binding site" evidence="20">
    <location>
        <begin position="188"/>
        <end position="194"/>
    </location>
    <ligand>
        <name>GTP</name>
        <dbReference type="ChEBI" id="CHEBI:37565"/>
    </ligand>
</feature>
<dbReference type="SMART" id="SM00275">
    <property type="entry name" value="G_alpha"/>
    <property type="match status" value="1"/>
</dbReference>
<comment type="cofactor">
    <cofactor evidence="2">
        <name>Mg(2+)</name>
        <dbReference type="ChEBI" id="CHEBI:18420"/>
    </cofactor>
</comment>
<feature type="active site" evidence="23">
    <location>
        <position position="765"/>
    </location>
</feature>
<comment type="similarity">
    <text evidence="4 25">Belongs to the G-alpha family.</text>
</comment>
<comment type="function">
    <text evidence="3 25">Guanine nucleotide-binding proteins (G proteins) are involved as modulators or transducers in various transmembrane signaling systems.</text>
</comment>
<dbReference type="EMBL" id="CP039355">
    <property type="protein sequence ID" value="QCE16349.1"/>
    <property type="molecule type" value="Genomic_DNA"/>
</dbReference>
<dbReference type="GO" id="GO:0007188">
    <property type="term" value="P:adenylate cyclase-modulating G protein-coupled receptor signaling pathway"/>
    <property type="evidence" value="ECO:0007669"/>
    <property type="project" value="UniProtKB-UniRule"/>
</dbReference>
<sequence>MGLVCSKRRRFRDADAEENAQDAEIERRIELETKAEKHIQKLLLLGAGESGKSTIFKQIKLLFQTGFDDAELKSYIPVIHANVFQTIKVLHDGSKELAQNDADSSKYVISNENQDIGEKLSDIGGRLDYPRLTKDLAQEIETLWEDAAIQETYARANELQVPDCTHYFMENLERLSDANYVPTKEDVLYARVRTTGVVEIQFSPVGENKRSGEVYRLFDVGGQRNERRKWIHLFEGVTAVIFCAAISEYDQTLYEDENKNRMMETKELFEWVLKQPCFEKTSFMLFLNKFDIFEKKILRVPLNVCEWFKEYQPVSTGKQEIEHAYEFVKKKFEELYFQSIAPDHVDRVFKIYRTTALDQKLVKKTFKLVDETLRRRNLFEAGNMMLVNGDLNYKEALTKSLIFLEAQRSGKLPSSNRVPWRGDSGLDDGKLVNVDLVGGYYDAGDNVKYGLPMAFTVTTLAWAAIFYKEEFKEAKEHDHLLAAIRWGTDYFLKCSSRRKRLYVEVGDAEEDHKCWMPPEYMKTKRTVKKIGDGTAGSEIAAETAAAMAASSIVFRPKNRKYARTLLNKAKTLFHMAKSHKGTYDGECPFYCSYSGYNDEMMWAATWLYMATRKSTYLKYILEDSKSASVAEFSWDLKYAGAQVLLSQLYFEGEKKFEKFKNHAESFMCSVLPESPYNQITMSPGGYIHLRNGANSQYATSSAYLFIVYSDLLAKYKGKIVCGEKSFDSSHLLSFAKKQMDYILGKNPLGRSYMVGFGKNPPTQPHHRGASVPTLKKGEENVPCGLTFTKWFLIDAPNPHELTGAIVGGADREDKFKDKRWESPYTEPCTYVNSLAAGVLARLASLY</sequence>
<dbReference type="Gene3D" id="3.40.50.300">
    <property type="entry name" value="P-loop containing nucleotide triphosphate hydrolases"/>
    <property type="match status" value="1"/>
</dbReference>
<evidence type="ECO:0000256" key="23">
    <source>
        <dbReference type="PROSITE-ProRule" id="PRU10059"/>
    </source>
</evidence>
<dbReference type="InterPro" id="IPR018221">
    <property type="entry name" value="Glyco_hydro_9_His_AS"/>
</dbReference>
<keyword evidence="17 25" id="KW-0449">Lipoprotein</keyword>
<evidence type="ECO:0000256" key="14">
    <source>
        <dbReference type="ARBA" id="ARBA00023139"/>
    </source>
</evidence>
<evidence type="ECO:0000313" key="28">
    <source>
        <dbReference type="Proteomes" id="UP000501690"/>
    </source>
</evidence>
<keyword evidence="7 25" id="KW-0519">Myristate</keyword>
<feature type="binding site" evidence="20">
    <location>
        <begin position="288"/>
        <end position="291"/>
    </location>
    <ligand>
        <name>GTP</name>
        <dbReference type="ChEBI" id="CHEBI:37565"/>
    </ligand>
</feature>
<evidence type="ECO:0000256" key="8">
    <source>
        <dbReference type="ARBA" id="ARBA00022723"/>
    </source>
</evidence>
<dbReference type="FunFam" id="1.10.400.10:FF:000008">
    <property type="entry name" value="Guanine nucleotide-binding protein alpha-1 subunit"/>
    <property type="match status" value="1"/>
</dbReference>
<feature type="binding site" evidence="20">
    <location>
        <position position="356"/>
    </location>
    <ligand>
        <name>GTP</name>
        <dbReference type="ChEBI" id="CHEBI:37565"/>
    </ligand>
</feature>
<dbReference type="GO" id="GO:0008810">
    <property type="term" value="F:cellulase activity"/>
    <property type="evidence" value="ECO:0007669"/>
    <property type="project" value="UniProtKB-EC"/>
</dbReference>
<evidence type="ECO:0000259" key="26">
    <source>
        <dbReference type="Pfam" id="PF00759"/>
    </source>
</evidence>
<dbReference type="InterPro" id="IPR002976">
    <property type="entry name" value="Plant_Gprotein_alpha"/>
</dbReference>
<dbReference type="SUPFAM" id="SSF47895">
    <property type="entry name" value="Transducin (alpha subunit), insertion domain"/>
    <property type="match status" value="1"/>
</dbReference>
<dbReference type="GO" id="GO:0010476">
    <property type="term" value="P:gibberellin mediated signaling pathway"/>
    <property type="evidence" value="ECO:0007669"/>
    <property type="project" value="UniProtKB-ARBA"/>
</dbReference>
<evidence type="ECO:0000256" key="6">
    <source>
        <dbReference type="ARBA" id="ARBA00011356"/>
    </source>
</evidence>
<keyword evidence="19 23" id="KW-0624">Polysaccharide degradation</keyword>
<keyword evidence="14 25" id="KW-0564">Palmitate</keyword>
<dbReference type="GO" id="GO:0030245">
    <property type="term" value="P:cellulose catabolic process"/>
    <property type="evidence" value="ECO:0007669"/>
    <property type="project" value="UniProtKB-KW"/>
</dbReference>
<dbReference type="PRINTS" id="PR00318">
    <property type="entry name" value="GPROTEINA"/>
</dbReference>
<dbReference type="GO" id="GO:0005834">
    <property type="term" value="C:heterotrimeric G-protein complex"/>
    <property type="evidence" value="ECO:0007669"/>
    <property type="project" value="UniProtKB-UniRule"/>
</dbReference>
<feature type="binding site" evidence="22">
    <location>
        <position position="194"/>
    </location>
    <ligand>
        <name>GTP</name>
        <dbReference type="ChEBI" id="CHEBI:37565"/>
    </ligand>
</feature>
<accession>A0A4D6NUZ0</accession>
<dbReference type="InterPro" id="IPR027417">
    <property type="entry name" value="P-loop_NTPase"/>
</dbReference>
<dbReference type="PROSITE" id="PS51882">
    <property type="entry name" value="G_ALPHA"/>
    <property type="match status" value="1"/>
</dbReference>
<dbReference type="InterPro" id="IPR012341">
    <property type="entry name" value="6hp_glycosidase-like_sf"/>
</dbReference>
<evidence type="ECO:0000256" key="10">
    <source>
        <dbReference type="ARBA" id="ARBA00022801"/>
    </source>
</evidence>
<evidence type="ECO:0000256" key="11">
    <source>
        <dbReference type="ARBA" id="ARBA00022842"/>
    </source>
</evidence>
<keyword evidence="25" id="KW-0472">Membrane</keyword>
<evidence type="ECO:0000256" key="18">
    <source>
        <dbReference type="ARBA" id="ARBA00023295"/>
    </source>
</evidence>
<dbReference type="GO" id="GO:0031683">
    <property type="term" value="F:G-protein beta/gamma-subunit complex binding"/>
    <property type="evidence" value="ECO:0007669"/>
    <property type="project" value="UniProtKB-UniRule"/>
</dbReference>
<dbReference type="Gene3D" id="1.10.400.10">
    <property type="entry name" value="GI Alpha 1, domain 2-like"/>
    <property type="match status" value="1"/>
</dbReference>